<feature type="transmembrane region" description="Helical" evidence="6">
    <location>
        <begin position="221"/>
        <end position="240"/>
    </location>
</feature>
<evidence type="ECO:0000313" key="8">
    <source>
        <dbReference type="EMBL" id="OWT65566.1"/>
    </source>
</evidence>
<feature type="transmembrane region" description="Helical" evidence="6">
    <location>
        <begin position="6"/>
        <end position="29"/>
    </location>
</feature>
<dbReference type="AlphaFoldDB" id="A0A225MW93"/>
<organism evidence="8 9">
    <name type="scientific">Candidimonas nitroreducens</name>
    <dbReference type="NCBI Taxonomy" id="683354"/>
    <lineage>
        <taxon>Bacteria</taxon>
        <taxon>Pseudomonadati</taxon>
        <taxon>Pseudomonadota</taxon>
        <taxon>Betaproteobacteria</taxon>
        <taxon>Burkholderiales</taxon>
        <taxon>Alcaligenaceae</taxon>
        <taxon>Candidimonas</taxon>
    </lineage>
</organism>
<dbReference type="GO" id="GO:0045454">
    <property type="term" value="P:cell redox homeostasis"/>
    <property type="evidence" value="ECO:0007669"/>
    <property type="project" value="TreeGrafter"/>
</dbReference>
<evidence type="ECO:0000256" key="5">
    <source>
        <dbReference type="ARBA" id="ARBA00023136"/>
    </source>
</evidence>
<dbReference type="GO" id="GO:0015035">
    <property type="term" value="F:protein-disulfide reductase activity"/>
    <property type="evidence" value="ECO:0007669"/>
    <property type="project" value="TreeGrafter"/>
</dbReference>
<evidence type="ECO:0000256" key="4">
    <source>
        <dbReference type="ARBA" id="ARBA00022989"/>
    </source>
</evidence>
<comment type="caution">
    <text evidence="8">The sequence shown here is derived from an EMBL/GenBank/DDBJ whole genome shotgun (WGS) entry which is preliminary data.</text>
</comment>
<protein>
    <submittedName>
        <fullName evidence="8">Thiol:disulfide interchange protein</fullName>
    </submittedName>
</protein>
<keyword evidence="3" id="KW-0201">Cytochrome c-type biogenesis</keyword>
<dbReference type="RefSeq" id="WP_088601716.1">
    <property type="nucleotide sequence ID" value="NZ_NJIH01000002.1"/>
</dbReference>
<evidence type="ECO:0000259" key="7">
    <source>
        <dbReference type="Pfam" id="PF02683"/>
    </source>
</evidence>
<dbReference type="GO" id="GO:0017004">
    <property type="term" value="P:cytochrome complex assembly"/>
    <property type="evidence" value="ECO:0007669"/>
    <property type="project" value="UniProtKB-KW"/>
</dbReference>
<dbReference type="Proteomes" id="UP000214603">
    <property type="component" value="Unassembled WGS sequence"/>
</dbReference>
<name>A0A225MW93_9BURK</name>
<comment type="subcellular location">
    <subcellularLocation>
        <location evidence="1">Membrane</location>
        <topology evidence="1">Multi-pass membrane protein</topology>
    </subcellularLocation>
</comment>
<keyword evidence="2 6" id="KW-0812">Transmembrane</keyword>
<evidence type="ECO:0000256" key="6">
    <source>
        <dbReference type="SAM" id="Phobius"/>
    </source>
</evidence>
<keyword evidence="9" id="KW-1185">Reference proteome</keyword>
<evidence type="ECO:0000256" key="1">
    <source>
        <dbReference type="ARBA" id="ARBA00004141"/>
    </source>
</evidence>
<evidence type="ECO:0000256" key="2">
    <source>
        <dbReference type="ARBA" id="ARBA00022692"/>
    </source>
</evidence>
<evidence type="ECO:0000256" key="3">
    <source>
        <dbReference type="ARBA" id="ARBA00022748"/>
    </source>
</evidence>
<proteinExistence type="predicted"/>
<dbReference type="InterPro" id="IPR003834">
    <property type="entry name" value="Cyt_c_assmbl_TM_dom"/>
</dbReference>
<feature type="transmembrane region" description="Helical" evidence="6">
    <location>
        <begin position="124"/>
        <end position="148"/>
    </location>
</feature>
<dbReference type="OrthoDB" id="9811036at2"/>
<feature type="transmembrane region" description="Helical" evidence="6">
    <location>
        <begin position="198"/>
        <end position="215"/>
    </location>
</feature>
<dbReference type="PANTHER" id="PTHR32234:SF0">
    <property type="entry name" value="THIOL:DISULFIDE INTERCHANGE PROTEIN DSBD"/>
    <property type="match status" value="1"/>
</dbReference>
<reference evidence="9" key="1">
    <citation type="submission" date="2017-06" db="EMBL/GenBank/DDBJ databases">
        <title>Herbaspirillum phytohormonus sp. nov., isolated from the root nodule of Robinia pseudoacacia in lead-zinc mine.</title>
        <authorList>
            <person name="Fan M."/>
            <person name="Lin Y."/>
        </authorList>
    </citation>
    <scope>NUCLEOTIDE SEQUENCE [LARGE SCALE GENOMIC DNA]</scope>
    <source>
        <strain evidence="9">SC-089</strain>
    </source>
</reference>
<gene>
    <name evidence="8" type="ORF">CEY11_02135</name>
</gene>
<dbReference type="Pfam" id="PF02683">
    <property type="entry name" value="DsbD_TM"/>
    <property type="match status" value="1"/>
</dbReference>
<sequence length="394" mass="41352">MDSLLILETLLAAGAGLLLNLTPCVLPAVPLKVRAVLREAGERKAVRLASAALFTAGSVLFFAALGLATALLQWRWGVLFQSRPLLIALSVLLAALAIMNFSGRSLPLPNALATLRGGRLLEPFLSGLVSALLSTPCTGPLLGGVLVFALTQPLANIVAIFVAIGLGLAAPYVVLILRPSLLKRLPRAGAWSEVIQQSFGWLLLAAALFYAQSVLPATWGTPLWAALFVAVLTWVAVALWRTTDRGARTAALLVGATAITFAYLGSGLGQSAGTTIAWQPLRAADVVTLPTLGRPALVEFTAQWCINCKVLEKTVYEDRGVVAALRRTGTVALRVDLTHPNPTLERLLASYGGVGLPFAVVLDGKGQKTQTLSGLFTSASLVQAINKAGLRGNS</sequence>
<keyword evidence="4 6" id="KW-1133">Transmembrane helix</keyword>
<dbReference type="EMBL" id="NJIH01000002">
    <property type="protein sequence ID" value="OWT65566.1"/>
    <property type="molecule type" value="Genomic_DNA"/>
</dbReference>
<dbReference type="SUPFAM" id="SSF52833">
    <property type="entry name" value="Thioredoxin-like"/>
    <property type="match status" value="1"/>
</dbReference>
<dbReference type="GO" id="GO:0016020">
    <property type="term" value="C:membrane"/>
    <property type="evidence" value="ECO:0007669"/>
    <property type="project" value="UniProtKB-SubCell"/>
</dbReference>
<dbReference type="Pfam" id="PF13899">
    <property type="entry name" value="Thioredoxin_7"/>
    <property type="match status" value="1"/>
</dbReference>
<feature type="transmembrane region" description="Helical" evidence="6">
    <location>
        <begin position="84"/>
        <end position="103"/>
    </location>
</feature>
<dbReference type="PANTHER" id="PTHR32234">
    <property type="entry name" value="THIOL:DISULFIDE INTERCHANGE PROTEIN DSBD"/>
    <property type="match status" value="1"/>
</dbReference>
<accession>A0A225MW93</accession>
<keyword evidence="5 6" id="KW-0472">Membrane</keyword>
<evidence type="ECO:0000313" key="9">
    <source>
        <dbReference type="Proteomes" id="UP000214603"/>
    </source>
</evidence>
<feature type="transmembrane region" description="Helical" evidence="6">
    <location>
        <begin position="154"/>
        <end position="177"/>
    </location>
</feature>
<dbReference type="InterPro" id="IPR036249">
    <property type="entry name" value="Thioredoxin-like_sf"/>
</dbReference>
<feature type="domain" description="Cytochrome C biogenesis protein transmembrane" evidence="7">
    <location>
        <begin position="10"/>
        <end position="214"/>
    </location>
</feature>
<feature type="transmembrane region" description="Helical" evidence="6">
    <location>
        <begin position="50"/>
        <end position="72"/>
    </location>
</feature>
<feature type="transmembrane region" description="Helical" evidence="6">
    <location>
        <begin position="247"/>
        <end position="265"/>
    </location>
</feature>
<dbReference type="Gene3D" id="3.40.30.10">
    <property type="entry name" value="Glutaredoxin"/>
    <property type="match status" value="1"/>
</dbReference>